<dbReference type="EMBL" id="MU393455">
    <property type="protein sequence ID" value="KAI4866727.1"/>
    <property type="molecule type" value="Genomic_DNA"/>
</dbReference>
<evidence type="ECO:0000313" key="1">
    <source>
        <dbReference type="EMBL" id="KAI4866727.1"/>
    </source>
</evidence>
<organism evidence="1 2">
    <name type="scientific">Hypoxylon rubiginosum</name>
    <dbReference type="NCBI Taxonomy" id="110542"/>
    <lineage>
        <taxon>Eukaryota</taxon>
        <taxon>Fungi</taxon>
        <taxon>Dikarya</taxon>
        <taxon>Ascomycota</taxon>
        <taxon>Pezizomycotina</taxon>
        <taxon>Sordariomycetes</taxon>
        <taxon>Xylariomycetidae</taxon>
        <taxon>Xylariales</taxon>
        <taxon>Hypoxylaceae</taxon>
        <taxon>Hypoxylon</taxon>
    </lineage>
</organism>
<keyword evidence="2" id="KW-1185">Reference proteome</keyword>
<protein>
    <submittedName>
        <fullName evidence="1">Uncharacterized protein</fullName>
    </submittedName>
</protein>
<gene>
    <name evidence="1" type="ORF">F4820DRAFT_468617</name>
</gene>
<accession>A0ACB9Z5I2</accession>
<dbReference type="Proteomes" id="UP001497700">
    <property type="component" value="Unassembled WGS sequence"/>
</dbReference>
<comment type="caution">
    <text evidence="1">The sequence shown here is derived from an EMBL/GenBank/DDBJ whole genome shotgun (WGS) entry which is preliminary data.</text>
</comment>
<proteinExistence type="predicted"/>
<evidence type="ECO:0000313" key="2">
    <source>
        <dbReference type="Proteomes" id="UP001497700"/>
    </source>
</evidence>
<name>A0ACB9Z5I2_9PEZI</name>
<sequence length="315" mass="36243">MEAVQQRVFGIAELLEQILLNLEARDLLVNAQRVSRTWKATIDRSTVVQKILFKLGSSKSPTAARYEKNLIIANALPNIGGFPFPNDLYSPEDLYRHNPDYIRFSNFAFNILSGGFGPVWLEEAASWRGMHIAQPPITTLRWHVQRDDEPFHELELPGITVEFKFPQGLRMGDYYDLLLGTTCQKWLHTIFWPEGRLSHPLHTTIMPVDQWYTQRSIAADRDGAIFVEESVNGTPMAAEKRDRVWNPTNLEKYLENLVKFEKLEMVGSGRTPWSYVTHDLDGPGRLRAMRMFLRAAQTPIRFVEGSKTEVEPYVH</sequence>
<reference evidence="1 2" key="1">
    <citation type="journal article" date="2022" name="New Phytol.">
        <title>Ecological generalism drives hyperdiversity of secondary metabolite gene clusters in xylarialean endophytes.</title>
        <authorList>
            <person name="Franco M.E.E."/>
            <person name="Wisecaver J.H."/>
            <person name="Arnold A.E."/>
            <person name="Ju Y.M."/>
            <person name="Slot J.C."/>
            <person name="Ahrendt S."/>
            <person name="Moore L.P."/>
            <person name="Eastman K.E."/>
            <person name="Scott K."/>
            <person name="Konkel Z."/>
            <person name="Mondo S.J."/>
            <person name="Kuo A."/>
            <person name="Hayes R.D."/>
            <person name="Haridas S."/>
            <person name="Andreopoulos B."/>
            <person name="Riley R."/>
            <person name="LaButti K."/>
            <person name="Pangilinan J."/>
            <person name="Lipzen A."/>
            <person name="Amirebrahimi M."/>
            <person name="Yan J."/>
            <person name="Adam C."/>
            <person name="Keymanesh K."/>
            <person name="Ng V."/>
            <person name="Louie K."/>
            <person name="Northen T."/>
            <person name="Drula E."/>
            <person name="Henrissat B."/>
            <person name="Hsieh H.M."/>
            <person name="Youens-Clark K."/>
            <person name="Lutzoni F."/>
            <person name="Miadlikowska J."/>
            <person name="Eastwood D.C."/>
            <person name="Hamelin R.C."/>
            <person name="Grigoriev I.V."/>
            <person name="U'Ren J.M."/>
        </authorList>
    </citation>
    <scope>NUCLEOTIDE SEQUENCE [LARGE SCALE GENOMIC DNA]</scope>
    <source>
        <strain evidence="1 2">CBS 119005</strain>
    </source>
</reference>